<evidence type="ECO:0000313" key="2">
    <source>
        <dbReference type="EnsemblMetazoa" id="Aqu2.1.03884_001"/>
    </source>
</evidence>
<organism evidence="2">
    <name type="scientific">Amphimedon queenslandica</name>
    <name type="common">Sponge</name>
    <dbReference type="NCBI Taxonomy" id="400682"/>
    <lineage>
        <taxon>Eukaryota</taxon>
        <taxon>Metazoa</taxon>
        <taxon>Porifera</taxon>
        <taxon>Demospongiae</taxon>
        <taxon>Heteroscleromorpha</taxon>
        <taxon>Haplosclerida</taxon>
        <taxon>Niphatidae</taxon>
        <taxon>Amphimedon</taxon>
    </lineage>
</organism>
<reference evidence="2" key="1">
    <citation type="submission" date="2017-05" db="UniProtKB">
        <authorList>
            <consortium name="EnsemblMetazoa"/>
        </authorList>
    </citation>
    <scope>IDENTIFICATION</scope>
</reference>
<keyword evidence="1" id="KW-0472">Membrane</keyword>
<dbReference type="InParanoid" id="A0A1X7SP60"/>
<proteinExistence type="predicted"/>
<evidence type="ECO:0000256" key="1">
    <source>
        <dbReference type="SAM" id="Phobius"/>
    </source>
</evidence>
<keyword evidence="1" id="KW-0812">Transmembrane</keyword>
<keyword evidence="1" id="KW-1133">Transmembrane helix</keyword>
<name>A0A1X7SP60_AMPQE</name>
<dbReference type="AlphaFoldDB" id="A0A1X7SP60"/>
<feature type="transmembrane region" description="Helical" evidence="1">
    <location>
        <begin position="6"/>
        <end position="31"/>
    </location>
</feature>
<sequence length="68" mass="7614">MALAVSTGFILIIIIIGIASCVVIVLIVVIYRHNKNKQPHNEEQAHDNPMFHHDEIKDAQVKELGSIQ</sequence>
<dbReference type="EnsemblMetazoa" id="Aqu2.1.03884_001">
    <property type="protein sequence ID" value="Aqu2.1.03884_001"/>
    <property type="gene ID" value="Aqu2.1.03884"/>
</dbReference>
<evidence type="ECO:0008006" key="3">
    <source>
        <dbReference type="Google" id="ProtNLM"/>
    </source>
</evidence>
<protein>
    <recommendedName>
        <fullName evidence="3">Syndecan/Neurexin domain-containing protein</fullName>
    </recommendedName>
</protein>
<accession>A0A1X7SP60</accession>